<keyword evidence="1" id="KW-0812">Transmembrane</keyword>
<comment type="caution">
    <text evidence="2">The sequence shown here is derived from an EMBL/GenBank/DDBJ whole genome shotgun (WGS) entry which is preliminary data.</text>
</comment>
<dbReference type="AlphaFoldDB" id="A0A368DN50"/>
<keyword evidence="1" id="KW-0472">Membrane</keyword>
<evidence type="ECO:0000313" key="2">
    <source>
        <dbReference type="EMBL" id="RCL73257.1"/>
    </source>
</evidence>
<evidence type="ECO:0000256" key="1">
    <source>
        <dbReference type="SAM" id="Phobius"/>
    </source>
</evidence>
<evidence type="ECO:0000313" key="3">
    <source>
        <dbReference type="Proteomes" id="UP000253570"/>
    </source>
</evidence>
<gene>
    <name evidence="2" type="ORF">DBW71_03970</name>
</gene>
<dbReference type="Proteomes" id="UP000253570">
    <property type="component" value="Unassembled WGS sequence"/>
</dbReference>
<sequence>MQLNLILIDESVETMKKLKTYIYFLFLQIILFGITISSNTLAGELENKAQEHVTSYYINDIFADLKLQIKQKIISDVKMANIAMEPKDLDIIADAIAVSASSAFEDFVPDIATKLMMKYYSMKEIETLNEIYGKTSSDGISFARKNYYFNRELNTIIMSYFYNNIDQIIEEELNQVLSEK</sequence>
<proteinExistence type="predicted"/>
<protein>
    <recommendedName>
        <fullName evidence="4">DUF2059 domain-containing protein</fullName>
    </recommendedName>
</protein>
<organism evidence="2 3">
    <name type="scientific">PS1 clade bacterium</name>
    <dbReference type="NCBI Taxonomy" id="2175152"/>
    <lineage>
        <taxon>Bacteria</taxon>
        <taxon>Pseudomonadati</taxon>
        <taxon>Pseudomonadota</taxon>
        <taxon>Alphaproteobacteria</taxon>
        <taxon>PS1 clade</taxon>
    </lineage>
</organism>
<accession>A0A368DN50</accession>
<evidence type="ECO:0008006" key="4">
    <source>
        <dbReference type="Google" id="ProtNLM"/>
    </source>
</evidence>
<feature type="transmembrane region" description="Helical" evidence="1">
    <location>
        <begin position="21"/>
        <end position="42"/>
    </location>
</feature>
<dbReference type="EMBL" id="QOQD01000008">
    <property type="protein sequence ID" value="RCL73257.1"/>
    <property type="molecule type" value="Genomic_DNA"/>
</dbReference>
<keyword evidence="1" id="KW-1133">Transmembrane helix</keyword>
<reference evidence="2 3" key="1">
    <citation type="journal article" date="2018" name="Microbiome">
        <title>Fine metagenomic profile of the Mediterranean stratified and mixed water columns revealed by assembly and recruitment.</title>
        <authorList>
            <person name="Haro-Moreno J.M."/>
            <person name="Lopez-Perez M."/>
            <person name="De La Torre J.R."/>
            <person name="Picazo A."/>
            <person name="Camacho A."/>
            <person name="Rodriguez-Valera F."/>
        </authorList>
    </citation>
    <scope>NUCLEOTIDE SEQUENCE [LARGE SCALE GENOMIC DNA]</scope>
    <source>
        <strain evidence="2">MED-G57</strain>
    </source>
</reference>
<name>A0A368DN50_9PROT</name>